<accession>A0A173WQG1</accession>
<dbReference type="GO" id="GO:0022857">
    <property type="term" value="F:transmembrane transporter activity"/>
    <property type="evidence" value="ECO:0007669"/>
    <property type="project" value="InterPro"/>
</dbReference>
<evidence type="ECO:0000256" key="6">
    <source>
        <dbReference type="SAM" id="Phobius"/>
    </source>
</evidence>
<evidence type="ECO:0000256" key="4">
    <source>
        <dbReference type="ARBA" id="ARBA00022989"/>
    </source>
</evidence>
<evidence type="ECO:0000256" key="1">
    <source>
        <dbReference type="ARBA" id="ARBA00004651"/>
    </source>
</evidence>
<feature type="transmembrane region" description="Helical" evidence="6">
    <location>
        <begin position="214"/>
        <end position="242"/>
    </location>
</feature>
<dbReference type="Proteomes" id="UP000095651">
    <property type="component" value="Unassembled WGS sequence"/>
</dbReference>
<evidence type="ECO:0000256" key="2">
    <source>
        <dbReference type="ARBA" id="ARBA00022475"/>
    </source>
</evidence>
<evidence type="ECO:0000256" key="5">
    <source>
        <dbReference type="ARBA" id="ARBA00023136"/>
    </source>
</evidence>
<dbReference type="Gene3D" id="1.20.1740.10">
    <property type="entry name" value="Amino acid/polyamine transporter I"/>
    <property type="match status" value="1"/>
</dbReference>
<dbReference type="GO" id="GO:0005886">
    <property type="term" value="C:plasma membrane"/>
    <property type="evidence" value="ECO:0007669"/>
    <property type="project" value="UniProtKB-SubCell"/>
</dbReference>
<dbReference type="RefSeq" id="WP_055652578.1">
    <property type="nucleotide sequence ID" value="NZ_CABIXC010000001.1"/>
</dbReference>
<dbReference type="InterPro" id="IPR050367">
    <property type="entry name" value="APC_superfamily"/>
</dbReference>
<evidence type="ECO:0000256" key="3">
    <source>
        <dbReference type="ARBA" id="ARBA00022692"/>
    </source>
</evidence>
<keyword evidence="5 6" id="KW-0472">Membrane</keyword>
<feature type="transmembrane region" description="Helical" evidence="6">
    <location>
        <begin position="107"/>
        <end position="130"/>
    </location>
</feature>
<keyword evidence="2" id="KW-1003">Cell membrane</keyword>
<name>A0A173WQG1_9FIRM</name>
<dbReference type="PANTHER" id="PTHR42770:SF11">
    <property type="entry name" value="INNER MEMBRANE TRANSPORT PROTEIN YBAT"/>
    <property type="match status" value="1"/>
</dbReference>
<dbReference type="EMBL" id="CYZE01000001">
    <property type="protein sequence ID" value="CUN41196.1"/>
    <property type="molecule type" value="Genomic_DNA"/>
</dbReference>
<proteinExistence type="predicted"/>
<reference evidence="7 8" key="1">
    <citation type="submission" date="2015-09" db="EMBL/GenBank/DDBJ databases">
        <authorList>
            <consortium name="Pathogen Informatics"/>
        </authorList>
    </citation>
    <scope>NUCLEOTIDE SEQUENCE [LARGE SCALE GENOMIC DNA]</scope>
    <source>
        <strain evidence="7 8">2789STDY5608850</strain>
    </source>
</reference>
<feature type="transmembrane region" description="Helical" evidence="6">
    <location>
        <begin position="262"/>
        <end position="290"/>
    </location>
</feature>
<sequence length="436" mass="46088">MSENKLTRADLFSMAIGQIIGVGIMTMTGIAIGFTGRSVNIAYVLAGILTIVAAIPQIYIGGTANFLGGQYSQIAVLGNKRLAGVFIYIQIAMALALSMYTLSFSEYFLSLFPGANAKLVSFVVLTVLALMHMVGMKQAARLQNLMCVILAAGIAAYIVFGIGHIQPGYTQSPGFFTGGASGFVLASIYLTFAAGGATYVVNFSAEAKNPTKDIPFVIIVSTAAIVILYAVMSTIAAGVLPVEEVAGKPLSVSAVSFMPKAVYTFFVVGGAMFALLTTLNFNIGMLVYPLKKASEDGWLPKGLAATNKRFGTTHWIIAAIYLISVLPILAGLDLSTIANSTVILTTSIRGVIAFVALALPKKLPELWKRSSFYVSDGKLKVICIAAMFLAGVSVVMLFVTTSMAQICGNCCILGVAIVLAFLFQKKVDVKASYTEK</sequence>
<feature type="transmembrane region" description="Helical" evidence="6">
    <location>
        <begin position="403"/>
        <end position="423"/>
    </location>
</feature>
<evidence type="ECO:0000313" key="8">
    <source>
        <dbReference type="Proteomes" id="UP000095651"/>
    </source>
</evidence>
<gene>
    <name evidence="7" type="ORF">ERS852407_00101</name>
</gene>
<feature type="transmembrane region" description="Helical" evidence="6">
    <location>
        <begin position="379"/>
        <end position="397"/>
    </location>
</feature>
<keyword evidence="3 6" id="KW-0812">Transmembrane</keyword>
<comment type="subcellular location">
    <subcellularLocation>
        <location evidence="1">Cell membrane</location>
        <topology evidence="1">Multi-pass membrane protein</topology>
    </subcellularLocation>
</comment>
<feature type="transmembrane region" description="Helical" evidence="6">
    <location>
        <begin position="183"/>
        <end position="202"/>
    </location>
</feature>
<organism evidence="7 8">
    <name type="scientific">Hungatella hathewayi</name>
    <dbReference type="NCBI Taxonomy" id="154046"/>
    <lineage>
        <taxon>Bacteria</taxon>
        <taxon>Bacillati</taxon>
        <taxon>Bacillota</taxon>
        <taxon>Clostridia</taxon>
        <taxon>Lachnospirales</taxon>
        <taxon>Lachnospiraceae</taxon>
        <taxon>Hungatella</taxon>
    </lineage>
</organism>
<dbReference type="PANTHER" id="PTHR42770">
    <property type="entry name" value="AMINO ACID TRANSPORTER-RELATED"/>
    <property type="match status" value="1"/>
</dbReference>
<dbReference type="InterPro" id="IPR002293">
    <property type="entry name" value="AA/rel_permease1"/>
</dbReference>
<dbReference type="PIRSF" id="PIRSF006060">
    <property type="entry name" value="AA_transporter"/>
    <property type="match status" value="1"/>
</dbReference>
<dbReference type="AlphaFoldDB" id="A0A173WQG1"/>
<evidence type="ECO:0000313" key="7">
    <source>
        <dbReference type="EMBL" id="CUN41196.1"/>
    </source>
</evidence>
<feature type="transmembrane region" description="Helical" evidence="6">
    <location>
        <begin position="82"/>
        <end position="101"/>
    </location>
</feature>
<feature type="transmembrane region" description="Helical" evidence="6">
    <location>
        <begin position="41"/>
        <end position="61"/>
    </location>
</feature>
<protein>
    <submittedName>
        <fullName evidence="7">Amino acid permease-associated protein</fullName>
    </submittedName>
</protein>
<dbReference type="Pfam" id="PF13520">
    <property type="entry name" value="AA_permease_2"/>
    <property type="match status" value="1"/>
</dbReference>
<feature type="transmembrane region" description="Helical" evidence="6">
    <location>
        <begin position="12"/>
        <end position="35"/>
    </location>
</feature>
<feature type="transmembrane region" description="Helical" evidence="6">
    <location>
        <begin position="142"/>
        <end position="163"/>
    </location>
</feature>
<feature type="transmembrane region" description="Helical" evidence="6">
    <location>
        <begin position="336"/>
        <end position="359"/>
    </location>
</feature>
<keyword evidence="4 6" id="KW-1133">Transmembrane helix</keyword>
<feature type="transmembrane region" description="Helical" evidence="6">
    <location>
        <begin position="310"/>
        <end position="330"/>
    </location>
</feature>